<name>A0A0S3UJ10_PREIN</name>
<evidence type="ECO:0000256" key="2">
    <source>
        <dbReference type="ARBA" id="ARBA00005297"/>
    </source>
</evidence>
<comment type="similarity">
    <text evidence="2">Belongs to the isochorismate synthase family.</text>
</comment>
<dbReference type="GO" id="GO:0008909">
    <property type="term" value="F:isochorismate synthase activity"/>
    <property type="evidence" value="ECO:0007669"/>
    <property type="project" value="UniProtKB-EC"/>
</dbReference>
<sequence length="338" mass="38158">MRSFAIYRLPFAEECTMLVQHSAPSELSSLTELNGKEGFVIAPFSPSTDCPILLLQPDEVRTIPVKEVQSLAKKEQEASEKEADRAKYHRDFAAFHKELANNKFAKIVLSRCVQEQIPHDLQPEEVFWQACKKYPRQFVALFSTPQSGIWLMATPEILLDGDGSEWRTMALAGTMPYNENGVEWSAKNKAEQQYVSLYIKRCLERCADEIKEEGAYTTQAADLVHLRTDFSFKLRPDAAIGQLLSDLHPTPAVCGMPKDETKAFILANESNKRLYYSGFAGPLNLQGNTHIYVSLRCMQMQTGVCNLYAGGGILKESTEESEWKETEAKLSTMRQLLR</sequence>
<dbReference type="Pfam" id="PF00425">
    <property type="entry name" value="Chorismate_bind"/>
    <property type="match status" value="1"/>
</dbReference>
<organism evidence="7 8">
    <name type="scientific">Prevotella intermedia</name>
    <dbReference type="NCBI Taxonomy" id="28131"/>
    <lineage>
        <taxon>Bacteria</taxon>
        <taxon>Pseudomonadati</taxon>
        <taxon>Bacteroidota</taxon>
        <taxon>Bacteroidia</taxon>
        <taxon>Bacteroidales</taxon>
        <taxon>Prevotellaceae</taxon>
        <taxon>Prevotella</taxon>
    </lineage>
</organism>
<protein>
    <recommendedName>
        <fullName evidence="3">isochorismate synthase</fullName>
        <ecNumber evidence="3">5.4.4.2</ecNumber>
    </recommendedName>
    <alternativeName>
        <fullName evidence="5">Isochorismate mutase</fullName>
    </alternativeName>
</protein>
<comment type="catalytic activity">
    <reaction evidence="1">
        <text>chorismate = isochorismate</text>
        <dbReference type="Rhea" id="RHEA:18985"/>
        <dbReference type="ChEBI" id="CHEBI:29748"/>
        <dbReference type="ChEBI" id="CHEBI:29780"/>
        <dbReference type="EC" id="5.4.4.2"/>
    </reaction>
</comment>
<evidence type="ECO:0000313" key="7">
    <source>
        <dbReference type="EMBL" id="BAU17435.1"/>
    </source>
</evidence>
<evidence type="ECO:0000256" key="4">
    <source>
        <dbReference type="ARBA" id="ARBA00023235"/>
    </source>
</evidence>
<evidence type="ECO:0000256" key="3">
    <source>
        <dbReference type="ARBA" id="ARBA00012824"/>
    </source>
</evidence>
<evidence type="ECO:0000256" key="1">
    <source>
        <dbReference type="ARBA" id="ARBA00000799"/>
    </source>
</evidence>
<dbReference type="PANTHER" id="PTHR42839:SF2">
    <property type="entry name" value="ISOCHORISMATE SYNTHASE ENTC"/>
    <property type="match status" value="1"/>
</dbReference>
<dbReference type="PANTHER" id="PTHR42839">
    <property type="entry name" value="ISOCHORISMATE SYNTHASE ENTC"/>
    <property type="match status" value="1"/>
</dbReference>
<dbReference type="SUPFAM" id="SSF56322">
    <property type="entry name" value="ADC synthase"/>
    <property type="match status" value="1"/>
</dbReference>
<dbReference type="InterPro" id="IPR015890">
    <property type="entry name" value="Chorismate_C"/>
</dbReference>
<reference evidence="7 8" key="1">
    <citation type="journal article" date="2016" name="DNA Res.">
        <title>The complete genome sequencing of Prevotella intermedia strain OMA14 and a subsequent fine-scale, intra-species genomic comparison reveal an unusual amplification of conjugative and mobile transposons and identify a novel Prevotella-lineage-specific repeat.</title>
        <authorList>
            <person name="Naito M."/>
            <person name="Ogura Y."/>
            <person name="Itoh T."/>
            <person name="Shoji M."/>
            <person name="Okamoto M."/>
            <person name="Hayashi T."/>
            <person name="Nakayama K."/>
        </authorList>
    </citation>
    <scope>NUCLEOTIDE SEQUENCE [LARGE SCALE GENOMIC DNA]</scope>
    <source>
        <strain evidence="7 8">OMA14</strain>
    </source>
</reference>
<dbReference type="EC" id="5.4.4.2" evidence="3"/>
<dbReference type="Proteomes" id="UP000217431">
    <property type="component" value="Chromosome I"/>
</dbReference>
<keyword evidence="4" id="KW-0413">Isomerase</keyword>
<proteinExistence type="inferred from homology"/>
<dbReference type="Gene3D" id="3.60.120.10">
    <property type="entry name" value="Anthranilate synthase"/>
    <property type="match status" value="1"/>
</dbReference>
<accession>A0A0S3UJ10</accession>
<evidence type="ECO:0000259" key="6">
    <source>
        <dbReference type="Pfam" id="PF00425"/>
    </source>
</evidence>
<dbReference type="AlphaFoldDB" id="A0A0S3UJ10"/>
<evidence type="ECO:0000256" key="5">
    <source>
        <dbReference type="ARBA" id="ARBA00041564"/>
    </source>
</evidence>
<feature type="domain" description="Chorismate-utilising enzyme C-terminal" evidence="6">
    <location>
        <begin position="85"/>
        <end position="329"/>
    </location>
</feature>
<dbReference type="InterPro" id="IPR004561">
    <property type="entry name" value="IsoChor_synthase"/>
</dbReference>
<dbReference type="NCBIfam" id="TIGR00543">
    <property type="entry name" value="isochor_syn"/>
    <property type="match status" value="1"/>
</dbReference>
<dbReference type="InterPro" id="IPR005801">
    <property type="entry name" value="ADC_synthase"/>
</dbReference>
<dbReference type="EMBL" id="AP014597">
    <property type="protein sequence ID" value="BAU17435.1"/>
    <property type="molecule type" value="Genomic_DNA"/>
</dbReference>
<dbReference type="STRING" id="28131.BWX40_04030"/>
<evidence type="ECO:0000313" key="8">
    <source>
        <dbReference type="Proteomes" id="UP000217431"/>
    </source>
</evidence>
<gene>
    <name evidence="7" type="ORF">PIOMA14_I_0927</name>
</gene>
<dbReference type="RefSeq" id="WP_096405357.1">
    <property type="nucleotide sequence ID" value="NZ_AP014597.1"/>
</dbReference>